<dbReference type="NCBIfam" id="TIGR01078">
    <property type="entry name" value="arcA"/>
    <property type="match status" value="1"/>
</dbReference>
<keyword evidence="6" id="KW-0963">Cytoplasm</keyword>
<accession>A0A1M6CYV3</accession>
<dbReference type="EMBL" id="FQZO01000001">
    <property type="protein sequence ID" value="SHI66255.1"/>
    <property type="molecule type" value="Genomic_DNA"/>
</dbReference>
<reference evidence="8 9" key="1">
    <citation type="submission" date="2016-11" db="EMBL/GenBank/DDBJ databases">
        <authorList>
            <person name="Jaros S."/>
            <person name="Januszkiewicz K."/>
            <person name="Wedrychowicz H."/>
        </authorList>
    </citation>
    <scope>NUCLEOTIDE SEQUENCE [LARGE SCALE GENOMIC DNA]</scope>
    <source>
        <strain evidence="8 9">DSM 21864</strain>
    </source>
</reference>
<dbReference type="GO" id="GO:0016990">
    <property type="term" value="F:arginine deiminase activity"/>
    <property type="evidence" value="ECO:0007669"/>
    <property type="project" value="UniProtKB-UniRule"/>
</dbReference>
<comment type="catalytic activity">
    <reaction evidence="5 6">
        <text>L-arginine + H2O = L-citrulline + NH4(+)</text>
        <dbReference type="Rhea" id="RHEA:19597"/>
        <dbReference type="ChEBI" id="CHEBI:15377"/>
        <dbReference type="ChEBI" id="CHEBI:28938"/>
        <dbReference type="ChEBI" id="CHEBI:32682"/>
        <dbReference type="ChEBI" id="CHEBI:57743"/>
        <dbReference type="EC" id="3.5.3.6"/>
    </reaction>
</comment>
<dbReference type="SUPFAM" id="SSF55909">
    <property type="entry name" value="Pentein"/>
    <property type="match status" value="1"/>
</dbReference>
<dbReference type="RefSeq" id="WP_073004717.1">
    <property type="nucleotide sequence ID" value="NZ_FQZO01000001.1"/>
</dbReference>
<evidence type="ECO:0000256" key="4">
    <source>
        <dbReference type="ARBA" id="ARBA00022801"/>
    </source>
</evidence>
<proteinExistence type="inferred from homology"/>
<name>A0A1M6CYV3_9CLOT</name>
<dbReference type="NCBIfam" id="NF002381">
    <property type="entry name" value="PRK01388.1"/>
    <property type="match status" value="1"/>
</dbReference>
<evidence type="ECO:0000256" key="7">
    <source>
        <dbReference type="PIRSR" id="PIRSR006356-1"/>
    </source>
</evidence>
<dbReference type="PRINTS" id="PR01466">
    <property type="entry name" value="ARGDEIMINASE"/>
</dbReference>
<dbReference type="Gene3D" id="1.10.3930.10">
    <property type="entry name" value="Arginine deiminase"/>
    <property type="match status" value="1"/>
</dbReference>
<organism evidence="8 9">
    <name type="scientific">Clostridium amylolyticum</name>
    <dbReference type="NCBI Taxonomy" id="1121298"/>
    <lineage>
        <taxon>Bacteria</taxon>
        <taxon>Bacillati</taxon>
        <taxon>Bacillota</taxon>
        <taxon>Clostridia</taxon>
        <taxon>Eubacteriales</taxon>
        <taxon>Clostridiaceae</taxon>
        <taxon>Clostridium</taxon>
    </lineage>
</organism>
<evidence type="ECO:0000256" key="6">
    <source>
        <dbReference type="HAMAP-Rule" id="MF_00242"/>
    </source>
</evidence>
<dbReference type="Proteomes" id="UP000184080">
    <property type="component" value="Unassembled WGS sequence"/>
</dbReference>
<dbReference type="OrthoDB" id="9807502at2"/>
<feature type="active site" description="Amidino-cysteine intermediate" evidence="6 7">
    <location>
        <position position="397"/>
    </location>
</feature>
<evidence type="ECO:0000313" key="9">
    <source>
        <dbReference type="Proteomes" id="UP000184080"/>
    </source>
</evidence>
<dbReference type="Pfam" id="PF02274">
    <property type="entry name" value="ADI"/>
    <property type="match status" value="1"/>
</dbReference>
<dbReference type="InterPro" id="IPR003876">
    <property type="entry name" value="Arg_deiminase"/>
</dbReference>
<sequence length="407" mass="46489">MNKVLNVGSEIGRLRRVLLHRPGKEIENLVPEYLGKLLFDDIPYLEAARMEHDGFATILTENGVEVLYLEDLLMESLETEEKRYDFLKNFLRESSITSKNLTENLIKYLMDMSLFTMMEKVMSGIRKDEIKIENISSLTEILNNKYPFYLDPMPNLYFTRDPGAVLGNGITINAMHTSARKRETFFLDWIFNHHSIYKSKNIPHWYGRDIPYSIEGGDILVLSPKIVAIGCSERTSAEAIEILAQRLFKNQSGFEKVLVFEIPSCRAFMHLDTVFTMVDYDKFTIHPGIEGPLNVYEITQEGEERLNFKVHHEELSKVLMKALKLPSVELIRCGGGDAIVSGREQWNDGSNTLAISPGVVITYNRNYVTNEILTKKGIKVLTMPSAELSRGRGGPRCMSMPLYRDDL</sequence>
<evidence type="ECO:0000256" key="5">
    <source>
        <dbReference type="ARBA" id="ARBA00049429"/>
    </source>
</evidence>
<dbReference type="GO" id="GO:0019546">
    <property type="term" value="P:L-arginine deiminase pathway"/>
    <property type="evidence" value="ECO:0007669"/>
    <property type="project" value="UniProtKB-UniRule"/>
</dbReference>
<comment type="subcellular location">
    <subcellularLocation>
        <location evidence="6">Cytoplasm</location>
    </subcellularLocation>
</comment>
<dbReference type="PANTHER" id="PTHR47271">
    <property type="entry name" value="ARGININE DEIMINASE"/>
    <property type="match status" value="1"/>
</dbReference>
<dbReference type="PIRSF" id="PIRSF006356">
    <property type="entry name" value="Arg_deiminase"/>
    <property type="match status" value="1"/>
</dbReference>
<dbReference type="Gene3D" id="3.75.10.10">
    <property type="entry name" value="L-arginine/glycine Amidinotransferase, Chain A"/>
    <property type="match status" value="1"/>
</dbReference>
<dbReference type="UniPathway" id="UPA00254">
    <property type="reaction ID" value="UER00364"/>
</dbReference>
<protein>
    <recommendedName>
        <fullName evidence="6">Arginine deiminase</fullName>
        <shortName evidence="6">ADI</shortName>
        <ecNumber evidence="6">3.5.3.6</ecNumber>
    </recommendedName>
    <alternativeName>
        <fullName evidence="6">Arginine dihydrolase</fullName>
        <shortName evidence="6">AD</shortName>
    </alternativeName>
</protein>
<dbReference type="STRING" id="1121298.SAMN05444401_1286"/>
<dbReference type="HAMAP" id="MF_00242">
    <property type="entry name" value="Arg_deiminase"/>
    <property type="match status" value="1"/>
</dbReference>
<evidence type="ECO:0000313" key="8">
    <source>
        <dbReference type="EMBL" id="SHI66255.1"/>
    </source>
</evidence>
<evidence type="ECO:0000256" key="1">
    <source>
        <dbReference type="ARBA" id="ARBA00005213"/>
    </source>
</evidence>
<dbReference type="AlphaFoldDB" id="A0A1M6CYV3"/>
<dbReference type="PANTHER" id="PTHR47271:SF2">
    <property type="entry name" value="ARGININE DEIMINASE"/>
    <property type="match status" value="1"/>
</dbReference>
<comment type="pathway">
    <text evidence="1 6">Amino-acid degradation; L-arginine degradation via ADI pathway; carbamoyl phosphate from L-arginine: step 1/2.</text>
</comment>
<dbReference type="EC" id="3.5.3.6" evidence="6"/>
<evidence type="ECO:0000256" key="2">
    <source>
        <dbReference type="ARBA" id="ARBA00010206"/>
    </source>
</evidence>
<keyword evidence="4 6" id="KW-0378">Hydrolase</keyword>
<dbReference type="GO" id="GO:0005737">
    <property type="term" value="C:cytoplasm"/>
    <property type="evidence" value="ECO:0007669"/>
    <property type="project" value="UniProtKB-SubCell"/>
</dbReference>
<comment type="similarity">
    <text evidence="2 6">Belongs to the arginine deiminase family.</text>
</comment>
<gene>
    <name evidence="6" type="primary">arcA</name>
    <name evidence="8" type="ORF">SAMN05444401_1286</name>
</gene>
<evidence type="ECO:0000256" key="3">
    <source>
        <dbReference type="ARBA" id="ARBA00022503"/>
    </source>
</evidence>
<keyword evidence="3 6" id="KW-0056">Arginine metabolism</keyword>
<keyword evidence="9" id="KW-1185">Reference proteome</keyword>